<dbReference type="PANTHER" id="PTHR37421:SF1">
    <property type="entry name" value="UPF0260 PROTEIN YCGN"/>
    <property type="match status" value="1"/>
</dbReference>
<dbReference type="Pfam" id="PF03692">
    <property type="entry name" value="CxxCxxCC"/>
    <property type="match status" value="1"/>
</dbReference>
<dbReference type="NCBIfam" id="NF003501">
    <property type="entry name" value="PRK05170.1-5"/>
    <property type="match status" value="1"/>
</dbReference>
<protein>
    <recommendedName>
        <fullName evidence="1">UPF0260 protein SAMN05444390_1012049</fullName>
    </recommendedName>
</protein>
<evidence type="ECO:0000313" key="3">
    <source>
        <dbReference type="Proteomes" id="UP000236745"/>
    </source>
</evidence>
<dbReference type="RefSeq" id="WP_104002901.1">
    <property type="nucleotide sequence ID" value="NZ_FNVQ01000001.1"/>
</dbReference>
<dbReference type="OrthoDB" id="9786855at2"/>
<dbReference type="Proteomes" id="UP000236745">
    <property type="component" value="Unassembled WGS sequence"/>
</dbReference>
<reference evidence="2 3" key="1">
    <citation type="submission" date="2016-10" db="EMBL/GenBank/DDBJ databases">
        <authorList>
            <person name="de Groot N.N."/>
        </authorList>
    </citation>
    <scope>NUCLEOTIDE SEQUENCE [LARGE SCALE GENOMIC DNA]</scope>
    <source>
        <strain evidence="2 3">DSM 22012</strain>
    </source>
</reference>
<organism evidence="2 3">
    <name type="scientific">Marinobacterium lutimaris</name>
    <dbReference type="NCBI Taxonomy" id="568106"/>
    <lineage>
        <taxon>Bacteria</taxon>
        <taxon>Pseudomonadati</taxon>
        <taxon>Pseudomonadota</taxon>
        <taxon>Gammaproteobacteria</taxon>
        <taxon>Oceanospirillales</taxon>
        <taxon>Oceanospirillaceae</taxon>
        <taxon>Marinobacterium</taxon>
    </lineage>
</organism>
<accession>A0A1H5Z6I1</accession>
<sequence length="148" mass="17255">MVAQEVFWRRKTLREMNREEWESLCDGCALCCLHKIEDEDTEEIFYTTVVCHLMDTSDCSCTQYEKRTELVPTCIQLTPDDVEQLNWLPPTCAYRLLNEGKELPEWHPLVTGDRRSPIKAHASVIDIYDITDDQIDEEDLVDYVINPG</sequence>
<evidence type="ECO:0000313" key="2">
    <source>
        <dbReference type="EMBL" id="SEG32169.1"/>
    </source>
</evidence>
<dbReference type="AlphaFoldDB" id="A0A1H5Z6I1"/>
<dbReference type="NCBIfam" id="NF003507">
    <property type="entry name" value="PRK05170.2-5"/>
    <property type="match status" value="1"/>
</dbReference>
<dbReference type="PANTHER" id="PTHR37421">
    <property type="entry name" value="UPF0260 PROTEIN YCGN"/>
    <property type="match status" value="1"/>
</dbReference>
<dbReference type="EMBL" id="FNVQ01000001">
    <property type="protein sequence ID" value="SEG32169.1"/>
    <property type="molecule type" value="Genomic_DNA"/>
</dbReference>
<evidence type="ECO:0000256" key="1">
    <source>
        <dbReference type="HAMAP-Rule" id="MF_00676"/>
    </source>
</evidence>
<dbReference type="PIRSF" id="PIRSF006173">
    <property type="entry name" value="UCP006173"/>
    <property type="match status" value="1"/>
</dbReference>
<dbReference type="HAMAP" id="MF_00676">
    <property type="entry name" value="UPF0260"/>
    <property type="match status" value="1"/>
</dbReference>
<comment type="similarity">
    <text evidence="1">Belongs to the UPF0260 family.</text>
</comment>
<gene>
    <name evidence="2" type="ORF">SAMN05444390_1012049</name>
</gene>
<dbReference type="InterPro" id="IPR005358">
    <property type="entry name" value="Puta_zinc/iron-chelating_dom"/>
</dbReference>
<proteinExistence type="inferred from homology"/>
<name>A0A1H5Z6I1_9GAMM</name>
<dbReference type="InterPro" id="IPR008228">
    <property type="entry name" value="UCP006173"/>
</dbReference>
<keyword evidence="3" id="KW-1185">Reference proteome</keyword>